<dbReference type="EMBL" id="UINC01009517">
    <property type="protein sequence ID" value="SVA42671.1"/>
    <property type="molecule type" value="Genomic_DNA"/>
</dbReference>
<evidence type="ECO:0000259" key="4">
    <source>
        <dbReference type="PROSITE" id="PS51718"/>
    </source>
</evidence>
<evidence type="ECO:0000259" key="3">
    <source>
        <dbReference type="PROSITE" id="PS51388"/>
    </source>
</evidence>
<feature type="domain" description="Dynamin-type G" evidence="4">
    <location>
        <begin position="52"/>
        <end position="340"/>
    </location>
</feature>
<organism evidence="5">
    <name type="scientific">marine metagenome</name>
    <dbReference type="NCBI Taxonomy" id="408172"/>
    <lineage>
        <taxon>unclassified sequences</taxon>
        <taxon>metagenomes</taxon>
        <taxon>ecological metagenomes</taxon>
    </lineage>
</organism>
<dbReference type="Gene3D" id="1.20.120.1240">
    <property type="entry name" value="Dynamin, middle domain"/>
    <property type="match status" value="1"/>
</dbReference>
<dbReference type="InterPro" id="IPR001401">
    <property type="entry name" value="Dynamin_GTPase"/>
</dbReference>
<proteinExistence type="predicted"/>
<evidence type="ECO:0000256" key="2">
    <source>
        <dbReference type="ARBA" id="ARBA00023134"/>
    </source>
</evidence>
<dbReference type="PROSITE" id="PS00410">
    <property type="entry name" value="G_DYNAMIN_1"/>
    <property type="match status" value="1"/>
</dbReference>
<dbReference type="PROSITE" id="PS51718">
    <property type="entry name" value="G_DYNAMIN_2"/>
    <property type="match status" value="1"/>
</dbReference>
<dbReference type="InterPro" id="IPR019762">
    <property type="entry name" value="Dynamin_GTPase_CS"/>
</dbReference>
<dbReference type="GO" id="GO:0008017">
    <property type="term" value="F:microtubule binding"/>
    <property type="evidence" value="ECO:0007669"/>
    <property type="project" value="TreeGrafter"/>
</dbReference>
<dbReference type="SMART" id="SM00302">
    <property type="entry name" value="GED"/>
    <property type="match status" value="1"/>
</dbReference>
<reference evidence="5" key="1">
    <citation type="submission" date="2018-05" db="EMBL/GenBank/DDBJ databases">
        <authorList>
            <person name="Lanie J.A."/>
            <person name="Ng W.-L."/>
            <person name="Kazmierczak K.M."/>
            <person name="Andrzejewski T.M."/>
            <person name="Davidsen T.M."/>
            <person name="Wayne K.J."/>
            <person name="Tettelin H."/>
            <person name="Glass J.I."/>
            <person name="Rusch D."/>
            <person name="Podicherti R."/>
            <person name="Tsui H.-C.T."/>
            <person name="Winkler M.E."/>
        </authorList>
    </citation>
    <scope>NUCLEOTIDE SEQUENCE</scope>
</reference>
<evidence type="ECO:0000256" key="1">
    <source>
        <dbReference type="ARBA" id="ARBA00022741"/>
    </source>
</evidence>
<evidence type="ECO:0000313" key="5">
    <source>
        <dbReference type="EMBL" id="SVA42671.1"/>
    </source>
</evidence>
<name>A0A381VRI7_9ZZZZ</name>
<dbReference type="InterPro" id="IPR003130">
    <property type="entry name" value="GED"/>
</dbReference>
<dbReference type="InterPro" id="IPR020850">
    <property type="entry name" value="GED_dom"/>
</dbReference>
<dbReference type="PROSITE" id="PS51388">
    <property type="entry name" value="GED"/>
    <property type="match status" value="1"/>
</dbReference>
<dbReference type="InterPro" id="IPR045063">
    <property type="entry name" value="Dynamin_N"/>
</dbReference>
<dbReference type="Pfam" id="PF01031">
    <property type="entry name" value="Dynamin_M"/>
    <property type="match status" value="1"/>
</dbReference>
<dbReference type="GO" id="GO:0005874">
    <property type="term" value="C:microtubule"/>
    <property type="evidence" value="ECO:0007669"/>
    <property type="project" value="TreeGrafter"/>
</dbReference>
<dbReference type="AlphaFoldDB" id="A0A381VRI7"/>
<dbReference type="GO" id="GO:0003924">
    <property type="term" value="F:GTPase activity"/>
    <property type="evidence" value="ECO:0007669"/>
    <property type="project" value="InterPro"/>
</dbReference>
<sequence length="640" mass="73559">MSNVLNQIASKGWDWWNNDENSFLKNVGDQKLLKIGNKLSTIFAEKNCDKFSISIPNIVVVGSQSSGKSSLLNSLIGYDILPTGSNMVTRTPLMLQLNYSEIYSKAEFGTYINGKWVSSRTYDLDNNRINREQQLQLHKDIGEITDELAGKQKGISYTPIHLRIFSPNVSDLCLVDLPGITMIGLSDKGQTKEMPSEIRDLISNYIKDPKSIILVVMQARPDLEADMGLELVKAYDLCGKRTCGILTKVDLMNNDTDVSRYLKGDISSELKLNYGYYAIRNRNSTETKTMTPIQGLIVEEEFFSKHKIYKNINEKEKLGVKNLGISLSHILSDHIKKNIPEIMDEINKKKHEVDKELFKLGSEIPSDIKGKITLTSNIISNFCMCFNKALEEKCGLNYGLKIKDRFQLFRKEVCNDITKNYTNEQLQNLVKGCSGNHMDFSLFSIDILEKGINQYKPIQLLRSPCFKLISDISFLLTELCRKILEDKQFSRFPKFAKVLENKIENMVNKQQEILKGNVLNLINIEENYIWTENKLFLDNLKKMFKECKNQTDINIIKSLLNQYFNTVKYTFCDQIPKMSMFYLVSNIECQIYKDLFEITAKDENYIANILEEPGTIGQQRKKLDKFKNKLIQAKKLLNNN</sequence>
<dbReference type="GO" id="GO:0005525">
    <property type="term" value="F:GTP binding"/>
    <property type="evidence" value="ECO:0007669"/>
    <property type="project" value="InterPro"/>
</dbReference>
<dbReference type="Pfam" id="PF00350">
    <property type="entry name" value="Dynamin_N"/>
    <property type="match status" value="1"/>
</dbReference>
<feature type="domain" description="GED" evidence="3">
    <location>
        <begin position="553"/>
        <end position="640"/>
    </location>
</feature>
<protein>
    <recommendedName>
        <fullName evidence="6">Dynamin-type G domain-containing protein</fullName>
    </recommendedName>
</protein>
<dbReference type="SUPFAM" id="SSF52540">
    <property type="entry name" value="P-loop containing nucleoside triphosphate hydrolases"/>
    <property type="match status" value="1"/>
</dbReference>
<dbReference type="PRINTS" id="PR00195">
    <property type="entry name" value="DYNAMIN"/>
</dbReference>
<dbReference type="Pfam" id="PF02212">
    <property type="entry name" value="GED"/>
    <property type="match status" value="1"/>
</dbReference>
<evidence type="ECO:0008006" key="6">
    <source>
        <dbReference type="Google" id="ProtNLM"/>
    </source>
</evidence>
<dbReference type="GO" id="GO:0016020">
    <property type="term" value="C:membrane"/>
    <property type="evidence" value="ECO:0007669"/>
    <property type="project" value="TreeGrafter"/>
</dbReference>
<keyword evidence="1" id="KW-0547">Nucleotide-binding</keyword>
<dbReference type="GO" id="GO:0005737">
    <property type="term" value="C:cytoplasm"/>
    <property type="evidence" value="ECO:0007669"/>
    <property type="project" value="TreeGrafter"/>
</dbReference>
<dbReference type="PANTHER" id="PTHR11566">
    <property type="entry name" value="DYNAMIN"/>
    <property type="match status" value="1"/>
</dbReference>
<dbReference type="Gene3D" id="3.40.50.300">
    <property type="entry name" value="P-loop containing nucleotide triphosphate hydrolases"/>
    <property type="match status" value="1"/>
</dbReference>
<dbReference type="SMART" id="SM00053">
    <property type="entry name" value="DYNc"/>
    <property type="match status" value="1"/>
</dbReference>
<dbReference type="PANTHER" id="PTHR11566:SF233">
    <property type="entry name" value="CHROMOSOME UNDETERMINED SCAFFOLD_59, WHOLE GENOME SHOTGUN SEQUENCE"/>
    <property type="match status" value="1"/>
</dbReference>
<dbReference type="InterPro" id="IPR030381">
    <property type="entry name" value="G_DYNAMIN_dom"/>
</dbReference>
<dbReference type="InterPro" id="IPR022812">
    <property type="entry name" value="Dynamin"/>
</dbReference>
<dbReference type="InterPro" id="IPR000375">
    <property type="entry name" value="Dynamin_stalk"/>
</dbReference>
<gene>
    <name evidence="5" type="ORF">METZ01_LOCUS95525</name>
</gene>
<dbReference type="CDD" id="cd08771">
    <property type="entry name" value="DLP_1"/>
    <property type="match status" value="1"/>
</dbReference>
<dbReference type="InterPro" id="IPR027417">
    <property type="entry name" value="P-loop_NTPase"/>
</dbReference>
<keyword evidence="2" id="KW-0342">GTP-binding</keyword>
<accession>A0A381VRI7</accession>